<sequence>MTPDLHNVPRAPGLRRATSVLLRVLTVVGLRVTFVPASGLRAAGSRATTAVPAEALAVAGLRRPTMVADR</sequence>
<evidence type="ECO:0000313" key="1">
    <source>
        <dbReference type="EMBL" id="PZG10399.1"/>
    </source>
</evidence>
<proteinExistence type="predicted"/>
<dbReference type="Proteomes" id="UP000249304">
    <property type="component" value="Unassembled WGS sequence"/>
</dbReference>
<organism evidence="1 2">
    <name type="scientific">Nonomuraea aridisoli</name>
    <dbReference type="NCBI Taxonomy" id="2070368"/>
    <lineage>
        <taxon>Bacteria</taxon>
        <taxon>Bacillati</taxon>
        <taxon>Actinomycetota</taxon>
        <taxon>Actinomycetes</taxon>
        <taxon>Streptosporangiales</taxon>
        <taxon>Streptosporangiaceae</taxon>
        <taxon>Nonomuraea</taxon>
    </lineage>
</organism>
<keyword evidence="2" id="KW-1185">Reference proteome</keyword>
<reference evidence="1 2" key="1">
    <citation type="submission" date="2018-01" db="EMBL/GenBank/DDBJ databases">
        <title>Draft genome sequence of Nonomuraea sp. KC333.</title>
        <authorList>
            <person name="Sahin N."/>
            <person name="Saygin H."/>
            <person name="Ay H."/>
        </authorList>
    </citation>
    <scope>NUCLEOTIDE SEQUENCE [LARGE SCALE GENOMIC DNA]</scope>
    <source>
        <strain evidence="1 2">KC333</strain>
    </source>
</reference>
<dbReference type="AlphaFoldDB" id="A0A2W2E1D0"/>
<evidence type="ECO:0000313" key="2">
    <source>
        <dbReference type="Proteomes" id="UP000249304"/>
    </source>
</evidence>
<accession>A0A2W2E1D0</accession>
<gene>
    <name evidence="1" type="ORF">C1J01_36265</name>
</gene>
<dbReference type="EMBL" id="POUD01000227">
    <property type="protein sequence ID" value="PZG10399.1"/>
    <property type="molecule type" value="Genomic_DNA"/>
</dbReference>
<protein>
    <submittedName>
        <fullName evidence="1">Uncharacterized protein</fullName>
    </submittedName>
</protein>
<name>A0A2W2E1D0_9ACTN</name>
<comment type="caution">
    <text evidence="1">The sequence shown here is derived from an EMBL/GenBank/DDBJ whole genome shotgun (WGS) entry which is preliminary data.</text>
</comment>